<feature type="domain" description="Gfo/Idh/MocA-like oxidoreductase N-terminal" evidence="2">
    <location>
        <begin position="56"/>
        <end position="180"/>
    </location>
</feature>
<dbReference type="AlphaFoldDB" id="A0A1X7I5Q0"/>
<organism evidence="4 5">
    <name type="scientific">Arenibacter troitsensis</name>
    <dbReference type="NCBI Taxonomy" id="188872"/>
    <lineage>
        <taxon>Bacteria</taxon>
        <taxon>Pseudomonadati</taxon>
        <taxon>Bacteroidota</taxon>
        <taxon>Flavobacteriia</taxon>
        <taxon>Flavobacteriales</taxon>
        <taxon>Flavobacteriaceae</taxon>
        <taxon>Arenibacter</taxon>
    </lineage>
</organism>
<dbReference type="Gene3D" id="3.40.50.720">
    <property type="entry name" value="NAD(P)-binding Rossmann-like Domain"/>
    <property type="match status" value="1"/>
</dbReference>
<dbReference type="STRING" id="188872.SAMN03080602_00476"/>
<keyword evidence="5" id="KW-1185">Reference proteome</keyword>
<dbReference type="Pfam" id="PF01408">
    <property type="entry name" value="GFO_IDH_MocA"/>
    <property type="match status" value="1"/>
</dbReference>
<dbReference type="Gene3D" id="3.30.360.10">
    <property type="entry name" value="Dihydrodipicolinate Reductase, domain 2"/>
    <property type="match status" value="1"/>
</dbReference>
<accession>A0A1X7I5Q0</accession>
<dbReference type="InterPro" id="IPR050463">
    <property type="entry name" value="Gfo/Idh/MocA_oxidrdct_glycsds"/>
</dbReference>
<sequence length="445" mass="49692">MENLIDNYKMKDHTSAQSPTPGRRDFIKKSGIAIIGGSLTYPAISFGATTYKDSPLKVGLIGCGGRGTGAAAQALEADPNVILYAMGDVFEDRLEEAYSALSKIAGDKIKVENKNKFIGFDAYLKVIESGVDVVLLTTPPAFRPDHLTAAVNAGKHVFCEKPVAVDAPGVHKVLAAAKIAKEKNLSLVSGFCFRYDYPNRAIYGRVLDGAVGDIRTVTTFRHGGEAWYKERQPDWTDMTYNMRNWYYYNWLSGDFVVEQAVHSLDMMSWVMGDKMPISATGTGGRQVRVDKKYGNIFDHFAVEFEYENGAKGYHFTRQQSDTSHKNSVEVFGSEGSAIVHIGRRYEITGKNKWTYDGERNNMFQTEHDELFASIRNGNPINNGEWMATSTMLAIWARMVGYTGQTISWEQAFNSQESLGPKVDEYHWDLKWPTQPVAVPGKTKFI</sequence>
<dbReference type="RefSeq" id="WP_245808622.1">
    <property type="nucleotide sequence ID" value="NZ_FXAO01000001.1"/>
</dbReference>
<dbReference type="InterPro" id="IPR036291">
    <property type="entry name" value="NAD(P)-bd_dom_sf"/>
</dbReference>
<dbReference type="PANTHER" id="PTHR43818">
    <property type="entry name" value="BCDNA.GH03377"/>
    <property type="match status" value="1"/>
</dbReference>
<evidence type="ECO:0000313" key="4">
    <source>
        <dbReference type="EMBL" id="SMG09790.1"/>
    </source>
</evidence>
<evidence type="ECO:0000259" key="2">
    <source>
        <dbReference type="Pfam" id="PF01408"/>
    </source>
</evidence>
<dbReference type="EMBL" id="FXAO01000001">
    <property type="protein sequence ID" value="SMG09790.1"/>
    <property type="molecule type" value="Genomic_DNA"/>
</dbReference>
<dbReference type="SUPFAM" id="SSF55347">
    <property type="entry name" value="Glyceraldehyde-3-phosphate dehydrogenase-like, C-terminal domain"/>
    <property type="match status" value="1"/>
</dbReference>
<dbReference type="GO" id="GO:0000166">
    <property type="term" value="F:nucleotide binding"/>
    <property type="evidence" value="ECO:0007669"/>
    <property type="project" value="InterPro"/>
</dbReference>
<name>A0A1X7I5Q0_9FLAO</name>
<dbReference type="Pfam" id="PF22725">
    <property type="entry name" value="GFO_IDH_MocA_C3"/>
    <property type="match status" value="1"/>
</dbReference>
<evidence type="ECO:0000259" key="3">
    <source>
        <dbReference type="Pfam" id="PF22725"/>
    </source>
</evidence>
<dbReference type="Proteomes" id="UP000193420">
    <property type="component" value="Unassembled WGS sequence"/>
</dbReference>
<dbReference type="InterPro" id="IPR000683">
    <property type="entry name" value="Gfo/Idh/MocA-like_OxRdtase_N"/>
</dbReference>
<feature type="domain" description="GFO/IDH/MocA-like oxidoreductase" evidence="3">
    <location>
        <begin position="206"/>
        <end position="337"/>
    </location>
</feature>
<protein>
    <submittedName>
        <fullName evidence="4">Predicted dehydrogenase</fullName>
    </submittedName>
</protein>
<evidence type="ECO:0000313" key="5">
    <source>
        <dbReference type="Proteomes" id="UP000193420"/>
    </source>
</evidence>
<feature type="region of interest" description="Disordered" evidence="1">
    <location>
        <begin position="1"/>
        <end position="23"/>
    </location>
</feature>
<proteinExistence type="predicted"/>
<reference evidence="5" key="1">
    <citation type="submission" date="2017-04" db="EMBL/GenBank/DDBJ databases">
        <authorList>
            <person name="Varghese N."/>
            <person name="Submissions S."/>
        </authorList>
    </citation>
    <scope>NUCLEOTIDE SEQUENCE [LARGE SCALE GENOMIC DNA]</scope>
    <source>
        <strain evidence="5">DSM 19835</strain>
    </source>
</reference>
<evidence type="ECO:0000256" key="1">
    <source>
        <dbReference type="SAM" id="MobiDB-lite"/>
    </source>
</evidence>
<gene>
    <name evidence="4" type="ORF">SAMN03080602_00476</name>
</gene>
<dbReference type="PANTHER" id="PTHR43818:SF5">
    <property type="entry name" value="OXIDOREDUCTASE FAMILY PROTEIN"/>
    <property type="match status" value="1"/>
</dbReference>
<dbReference type="InterPro" id="IPR055170">
    <property type="entry name" value="GFO_IDH_MocA-like_dom"/>
</dbReference>
<dbReference type="SUPFAM" id="SSF51735">
    <property type="entry name" value="NAD(P)-binding Rossmann-fold domains"/>
    <property type="match status" value="1"/>
</dbReference>